<feature type="domain" description="Acyl-CoA dehydrogenase/oxidase C-terminal" evidence="12">
    <location>
        <begin position="329"/>
        <end position="475"/>
    </location>
</feature>
<dbReference type="FunFam" id="1.20.140.10:FF:000009">
    <property type="entry name" value="Acyl-CoA dehydrogenase"/>
    <property type="match status" value="1"/>
</dbReference>
<evidence type="ECO:0000256" key="10">
    <source>
        <dbReference type="ARBA" id="ARBA00047882"/>
    </source>
</evidence>
<keyword evidence="7" id="KW-0285">Flavoprotein</keyword>
<dbReference type="AlphaFoldDB" id="A0A7S0ESF2"/>
<dbReference type="SUPFAM" id="SSF47203">
    <property type="entry name" value="Acyl-CoA dehydrogenase C-terminal domain-like"/>
    <property type="match status" value="1"/>
</dbReference>
<dbReference type="Gene3D" id="1.10.540.10">
    <property type="entry name" value="Acyl-CoA dehydrogenase/oxidase, N-terminal domain"/>
    <property type="match status" value="1"/>
</dbReference>
<evidence type="ECO:0000256" key="4">
    <source>
        <dbReference type="ARBA" id="ARBA00012033"/>
    </source>
</evidence>
<comment type="pathway">
    <text evidence="2">Lipid metabolism; fatty acid beta-oxidation.</text>
</comment>
<comment type="catalytic activity">
    <reaction evidence="10">
        <text>a medium-chain 2,3-saturated fatty acyl-CoA + oxidized [electron-transfer flavoprotein] + H(+) = a medium-chain (2E)-enoyl-CoA + reduced [electron-transfer flavoprotein]</text>
        <dbReference type="Rhea" id="RHEA:14477"/>
        <dbReference type="Rhea" id="RHEA-COMP:10685"/>
        <dbReference type="Rhea" id="RHEA-COMP:10686"/>
        <dbReference type="ChEBI" id="CHEBI:15378"/>
        <dbReference type="ChEBI" id="CHEBI:57692"/>
        <dbReference type="ChEBI" id="CHEBI:58307"/>
        <dbReference type="ChEBI" id="CHEBI:83723"/>
        <dbReference type="ChEBI" id="CHEBI:83726"/>
        <dbReference type="EC" id="1.3.8.7"/>
    </reaction>
</comment>
<evidence type="ECO:0000256" key="2">
    <source>
        <dbReference type="ARBA" id="ARBA00005005"/>
    </source>
</evidence>
<accession>A0A7S0ESF2</accession>
<evidence type="ECO:0000259" key="14">
    <source>
        <dbReference type="Pfam" id="PF09317"/>
    </source>
</evidence>
<dbReference type="Pfam" id="PF00441">
    <property type="entry name" value="Acyl-CoA_dh_1"/>
    <property type="match status" value="1"/>
</dbReference>
<dbReference type="EC" id="1.3.8.7" evidence="4"/>
<dbReference type="NCBIfam" id="NF009586">
    <property type="entry name" value="PRK13026.1"/>
    <property type="match status" value="1"/>
</dbReference>
<evidence type="ECO:0000259" key="13">
    <source>
        <dbReference type="Pfam" id="PF02771"/>
    </source>
</evidence>
<dbReference type="Pfam" id="PF02771">
    <property type="entry name" value="Acyl-CoA_dh_N"/>
    <property type="match status" value="1"/>
</dbReference>
<evidence type="ECO:0000256" key="7">
    <source>
        <dbReference type="ARBA" id="ARBA00022630"/>
    </source>
</evidence>
<dbReference type="EC" id="1.3.8.8" evidence="5"/>
<dbReference type="InterPro" id="IPR050741">
    <property type="entry name" value="Acyl-CoA_dehydrogenase"/>
</dbReference>
<dbReference type="InterPro" id="IPR009100">
    <property type="entry name" value="AcylCoA_DH/oxidase_NM_dom_sf"/>
</dbReference>
<dbReference type="InterPro" id="IPR046373">
    <property type="entry name" value="Acyl-CoA_Oxase/DH_mid-dom_sf"/>
</dbReference>
<dbReference type="GO" id="GO:0050660">
    <property type="term" value="F:flavin adenine dinucleotide binding"/>
    <property type="evidence" value="ECO:0007669"/>
    <property type="project" value="InterPro"/>
</dbReference>
<evidence type="ECO:0000256" key="1">
    <source>
        <dbReference type="ARBA" id="ARBA00001974"/>
    </source>
</evidence>
<evidence type="ECO:0000313" key="15">
    <source>
        <dbReference type="EMBL" id="CAD8493513.1"/>
    </source>
</evidence>
<dbReference type="Gene3D" id="2.40.110.10">
    <property type="entry name" value="Butyryl-CoA Dehydrogenase, subunit A, domain 2"/>
    <property type="match status" value="1"/>
</dbReference>
<dbReference type="NCBIfam" id="NF007000">
    <property type="entry name" value="PRK09463.1"/>
    <property type="match status" value="1"/>
</dbReference>
<sequence>MLQGPRKGAVALSAQGARVFYANAIFKLQKRGFIGPAYTLAKNVMPKISETEAAALNSGSVCFDRELFEGNPSTKRLLEKYKIKISPEEQAFIENETEALCEMLDSHQIDKDQNLPPEVWNYIRENKFMGMIIPKKFGGLGFSGHGHARVVEKIAGRNGAAAVTVMVPNSLGPGELLFHYGTPEQQNFYLPRLAHGIDIPCFGLTGAPNGSDAAGSMQDEGVVVQENGVLGMRVSFNKRYITLAPVATVVGLAFKLRDPNKLLTKGKEGITVALLPTEPNQFAPEGIKGLKVGPRHNPLNAAFMNGTVQGENVFIPMSCVIGGEAKTGYGWNMLVECLGEGRGISLPAMAVSSGRLSCLAVGGYARVRKQFKVPIANMEGVQEKLAVIVRNTYQCVAGQHLFDAILADGDKPPVLSAIMKQYCTERGREAVNEAMDVIGGSGIIKGPSNYLATAYCAMPIAITVEGANALTRSLIIFGQGLNRSHPHLLKLIESIQKGDDIIGFNQELKNIIVHAMSNLGSSIARGLSVQFQPKGNDIAGYYEAQMSRLAANFAFCSDVGMTMGGGLKTAEYISGRYADILSNLYIGYACLWYYQNHKNVKGLSKVLDIAMADCCYKIQEAFFGIFSNFPIPGLGPMMRVLTFPRGREYFQAKDSLRRDVSNLITTPTEVRALLTDNVFVSKKESDRVNQIARAVTLAFEADNVLSACRKEKREPRDEEQKLISAAEELRDKIIQVDTFEAIGKEHRGGFMTPTWTVAKLEKAEQ</sequence>
<dbReference type="SUPFAM" id="SSF56645">
    <property type="entry name" value="Acyl-CoA dehydrogenase NM domain-like"/>
    <property type="match status" value="1"/>
</dbReference>
<proteinExistence type="inferred from homology"/>
<evidence type="ECO:0000256" key="9">
    <source>
        <dbReference type="ARBA" id="ARBA00023002"/>
    </source>
</evidence>
<dbReference type="GO" id="GO:0004466">
    <property type="term" value="F:long-chain fatty acyl-CoA dehydrogenase activity"/>
    <property type="evidence" value="ECO:0007669"/>
    <property type="project" value="UniProtKB-EC"/>
</dbReference>
<comment type="cofactor">
    <cofactor evidence="1">
        <name>FAD</name>
        <dbReference type="ChEBI" id="CHEBI:57692"/>
    </cofactor>
</comment>
<gene>
    <name evidence="15" type="ORF">HPHI1048_LOCUS15638</name>
</gene>
<dbReference type="Pfam" id="PF09317">
    <property type="entry name" value="ACDH_C"/>
    <property type="match status" value="1"/>
</dbReference>
<comment type="similarity">
    <text evidence="3">Belongs to the acyl-CoA dehydrogenase family.</text>
</comment>
<dbReference type="InterPro" id="IPR009075">
    <property type="entry name" value="AcylCo_DH/oxidase_C"/>
</dbReference>
<dbReference type="PANTHER" id="PTHR48083:SF2">
    <property type="entry name" value="MEDIUM-CHAIN SPECIFIC ACYL-COA DEHYDROGENASE, MITOCHONDRIAL"/>
    <property type="match status" value="1"/>
</dbReference>
<evidence type="ECO:0000256" key="6">
    <source>
        <dbReference type="ARBA" id="ARBA00020144"/>
    </source>
</evidence>
<keyword evidence="9" id="KW-0560">Oxidoreductase</keyword>
<evidence type="ECO:0000256" key="5">
    <source>
        <dbReference type="ARBA" id="ARBA00012040"/>
    </source>
</evidence>
<dbReference type="GO" id="GO:0070991">
    <property type="term" value="F:medium-chain fatty acyl-CoA dehydrogenase activity"/>
    <property type="evidence" value="ECO:0007669"/>
    <property type="project" value="UniProtKB-EC"/>
</dbReference>
<protein>
    <recommendedName>
        <fullName evidence="6">Acyl-coenzyme A dehydrogenase</fullName>
        <ecNumber evidence="4">1.3.8.7</ecNumber>
        <ecNumber evidence="5">1.3.8.8</ecNumber>
    </recommendedName>
</protein>
<dbReference type="UniPathway" id="UPA00659"/>
<evidence type="ECO:0000259" key="12">
    <source>
        <dbReference type="Pfam" id="PF00441"/>
    </source>
</evidence>
<dbReference type="GO" id="GO:0033539">
    <property type="term" value="P:fatty acid beta-oxidation using acyl-CoA dehydrogenase"/>
    <property type="evidence" value="ECO:0007669"/>
    <property type="project" value="InterPro"/>
</dbReference>
<dbReference type="PANTHER" id="PTHR48083">
    <property type="entry name" value="MEDIUM-CHAIN SPECIFIC ACYL-COA DEHYDROGENASE, MITOCHONDRIAL-RELATED"/>
    <property type="match status" value="1"/>
</dbReference>
<dbReference type="InterPro" id="IPR037069">
    <property type="entry name" value="AcylCoA_DH/ox_N_sf"/>
</dbReference>
<name>A0A7S0ESF2_9CRYP</name>
<evidence type="ECO:0000256" key="8">
    <source>
        <dbReference type="ARBA" id="ARBA00022827"/>
    </source>
</evidence>
<dbReference type="GO" id="GO:0005739">
    <property type="term" value="C:mitochondrion"/>
    <property type="evidence" value="ECO:0007669"/>
    <property type="project" value="TreeGrafter"/>
</dbReference>
<dbReference type="GO" id="GO:0051793">
    <property type="term" value="P:medium-chain fatty acid catabolic process"/>
    <property type="evidence" value="ECO:0007669"/>
    <property type="project" value="TreeGrafter"/>
</dbReference>
<dbReference type="EMBL" id="HBEO01023157">
    <property type="protein sequence ID" value="CAD8493513.1"/>
    <property type="molecule type" value="Transcribed_RNA"/>
</dbReference>
<feature type="domain" description="Acyl-CoA dehydrogenase C-terminal bacterial-type" evidence="14">
    <location>
        <begin position="483"/>
        <end position="733"/>
    </location>
</feature>
<dbReference type="InterPro" id="IPR015396">
    <property type="entry name" value="FadE_C"/>
</dbReference>
<keyword evidence="8" id="KW-0274">FAD</keyword>
<dbReference type="InterPro" id="IPR013786">
    <property type="entry name" value="AcylCoA_DH/ox_N"/>
</dbReference>
<evidence type="ECO:0000256" key="11">
    <source>
        <dbReference type="ARBA" id="ARBA00049247"/>
    </source>
</evidence>
<dbReference type="InterPro" id="IPR036250">
    <property type="entry name" value="AcylCo_DH-like_C"/>
</dbReference>
<feature type="domain" description="Acyl-CoA dehydrogenase/oxidase N-terminal" evidence="13">
    <location>
        <begin position="87"/>
        <end position="196"/>
    </location>
</feature>
<comment type="catalytic activity">
    <reaction evidence="11">
        <text>a long-chain 2,3-saturated fatty acyl-CoA + oxidized [electron-transfer flavoprotein] + H(+) = a long-chain (2E)-enoyl-CoA + reduced [electron-transfer flavoprotein]</text>
        <dbReference type="Rhea" id="RHEA:17721"/>
        <dbReference type="Rhea" id="RHEA-COMP:10685"/>
        <dbReference type="Rhea" id="RHEA-COMP:10686"/>
        <dbReference type="ChEBI" id="CHEBI:15378"/>
        <dbReference type="ChEBI" id="CHEBI:57692"/>
        <dbReference type="ChEBI" id="CHEBI:58307"/>
        <dbReference type="ChEBI" id="CHEBI:83721"/>
        <dbReference type="ChEBI" id="CHEBI:83727"/>
        <dbReference type="EC" id="1.3.8.8"/>
    </reaction>
</comment>
<evidence type="ECO:0000256" key="3">
    <source>
        <dbReference type="ARBA" id="ARBA00009347"/>
    </source>
</evidence>
<organism evidence="15">
    <name type="scientific">Hanusia phi</name>
    <dbReference type="NCBI Taxonomy" id="3032"/>
    <lineage>
        <taxon>Eukaryota</taxon>
        <taxon>Cryptophyceae</taxon>
        <taxon>Pyrenomonadales</taxon>
        <taxon>Geminigeraceae</taxon>
        <taxon>Hanusia</taxon>
    </lineage>
</organism>
<reference evidence="15" key="1">
    <citation type="submission" date="2021-01" db="EMBL/GenBank/DDBJ databases">
        <authorList>
            <person name="Corre E."/>
            <person name="Pelletier E."/>
            <person name="Niang G."/>
            <person name="Scheremetjew M."/>
            <person name="Finn R."/>
            <person name="Kale V."/>
            <person name="Holt S."/>
            <person name="Cochrane G."/>
            <person name="Meng A."/>
            <person name="Brown T."/>
            <person name="Cohen L."/>
        </authorList>
    </citation>
    <scope>NUCLEOTIDE SEQUENCE</scope>
    <source>
        <strain evidence="15">CCMP325</strain>
    </source>
</reference>
<dbReference type="Gene3D" id="1.20.140.10">
    <property type="entry name" value="Butyryl-CoA Dehydrogenase, subunit A, domain 3"/>
    <property type="match status" value="1"/>
</dbReference>